<evidence type="ECO:0000313" key="3">
    <source>
        <dbReference type="Proteomes" id="UP001428290"/>
    </source>
</evidence>
<keyword evidence="1" id="KW-0812">Transmembrane</keyword>
<dbReference type="Proteomes" id="UP001428290">
    <property type="component" value="Unassembled WGS sequence"/>
</dbReference>
<comment type="caution">
    <text evidence="2">The sequence shown here is derived from an EMBL/GenBank/DDBJ whole genome shotgun (WGS) entry which is preliminary data.</text>
</comment>
<evidence type="ECO:0000256" key="1">
    <source>
        <dbReference type="SAM" id="Phobius"/>
    </source>
</evidence>
<accession>A0ABP9WVZ4</accession>
<feature type="transmembrane region" description="Helical" evidence="1">
    <location>
        <begin position="21"/>
        <end position="43"/>
    </location>
</feature>
<dbReference type="EMBL" id="BAABRU010000003">
    <property type="protein sequence ID" value="GAA5527367.1"/>
    <property type="molecule type" value="Genomic_DNA"/>
</dbReference>
<dbReference type="PROSITE" id="PS51257">
    <property type="entry name" value="PROKAR_LIPOPROTEIN"/>
    <property type="match status" value="1"/>
</dbReference>
<gene>
    <name evidence="2" type="ORF">Hgul01_01151</name>
</gene>
<dbReference type="RefSeq" id="WP_345721005.1">
    <property type="nucleotide sequence ID" value="NZ_BAABRU010000003.1"/>
</dbReference>
<keyword evidence="3" id="KW-1185">Reference proteome</keyword>
<reference evidence="2 3" key="1">
    <citation type="submission" date="2024-02" db="EMBL/GenBank/DDBJ databases">
        <title>Herpetosiphon gulosus NBRC 112829.</title>
        <authorList>
            <person name="Ichikawa N."/>
            <person name="Katano-Makiyama Y."/>
            <person name="Hidaka K."/>
        </authorList>
    </citation>
    <scope>NUCLEOTIDE SEQUENCE [LARGE SCALE GENOMIC DNA]</scope>
    <source>
        <strain evidence="2 3">NBRC 112829</strain>
    </source>
</reference>
<feature type="transmembrane region" description="Helical" evidence="1">
    <location>
        <begin position="86"/>
        <end position="107"/>
    </location>
</feature>
<protein>
    <recommendedName>
        <fullName evidence="4">Cobalt transporter</fullName>
    </recommendedName>
</protein>
<proteinExistence type="predicted"/>
<evidence type="ECO:0000313" key="2">
    <source>
        <dbReference type="EMBL" id="GAA5527367.1"/>
    </source>
</evidence>
<keyword evidence="1" id="KW-1133">Transmembrane helix</keyword>
<evidence type="ECO:0008006" key="4">
    <source>
        <dbReference type="Google" id="ProtNLM"/>
    </source>
</evidence>
<name>A0ABP9WVZ4_9CHLR</name>
<keyword evidence="1" id="KW-0472">Membrane</keyword>
<organism evidence="2 3">
    <name type="scientific">Herpetosiphon gulosus</name>
    <dbReference type="NCBI Taxonomy" id="1973496"/>
    <lineage>
        <taxon>Bacteria</taxon>
        <taxon>Bacillati</taxon>
        <taxon>Chloroflexota</taxon>
        <taxon>Chloroflexia</taxon>
        <taxon>Herpetosiphonales</taxon>
        <taxon>Herpetosiphonaceae</taxon>
        <taxon>Herpetosiphon</taxon>
    </lineage>
</organism>
<sequence length="133" mass="14830">MKQHWHKLTNKQAWLPIAGSLCGLILTHGIALACIVYCAVIQADNPLIAHHGHHHHQTQIPVVIDDFQHFQPAPFTSGVLEQGHEVPLALIALVILLGSIRIARWIYRELGYLGRSWIERPLAPPPRILGCNA</sequence>